<dbReference type="EMBL" id="MWMI01000001">
    <property type="protein sequence ID" value="RIB35642.1"/>
    <property type="molecule type" value="Genomic_DNA"/>
</dbReference>
<evidence type="ECO:0000313" key="2">
    <source>
        <dbReference type="Proteomes" id="UP000266622"/>
    </source>
</evidence>
<dbReference type="Proteomes" id="UP000266622">
    <property type="component" value="Unassembled WGS sequence"/>
</dbReference>
<name>A0A397WNZ5_9ARCH</name>
<accession>A0A397WNZ5</accession>
<evidence type="ECO:0000313" key="1">
    <source>
        <dbReference type="EMBL" id="RIB35642.1"/>
    </source>
</evidence>
<dbReference type="AlphaFoldDB" id="A0A397WNZ5"/>
<proteinExistence type="predicted"/>
<reference evidence="1 2" key="1">
    <citation type="journal article" date="2018" name="Syst. Appl. Microbiol.">
        <title>A new symbiotic nanoarchaeote (Candidatus Nanoclepta minutus) and its host (Zestosphaera tikiterensis gen. nov., sp. nov.) from a New Zealand hot spring.</title>
        <authorList>
            <person name="St John E."/>
            <person name="Liu Y."/>
            <person name="Podar M."/>
            <person name="Stott M.B."/>
            <person name="Meneghin J."/>
            <person name="Chen Z."/>
            <person name="Lagutin K."/>
            <person name="Mitchell K."/>
            <person name="Reysenbach A.L."/>
        </authorList>
    </citation>
    <scope>NUCLEOTIDE SEQUENCE [LARGE SCALE GENOMIC DNA]</scope>
    <source>
        <strain evidence="1">NZ3</strain>
    </source>
</reference>
<organism evidence="1 2">
    <name type="scientific">Candidatus Nanoclepta minutus</name>
    <dbReference type="NCBI Taxonomy" id="1940235"/>
    <lineage>
        <taxon>Archaea</taxon>
        <taxon>Nanobdellota</taxon>
        <taxon>Candidatus Nanoclepta</taxon>
    </lineage>
</organism>
<gene>
    <name evidence="1" type="ORF">BXU00_00890</name>
</gene>
<sequence length="158" mass="18528">MVDKGVIEEKLERVIHRVDGKKYRTSIYVICGDNTYTLNLKTKFKGEDLEGIVSFYIERRGSVLNFEVGGSEYLLEKLDMYKARNLIKKLYKSVNELCNGEVMSGLSKVLLYLYRISKDKDLASEIKRHRNTYFKRLYSETNLAFRIKARRENLPLVI</sequence>
<protein>
    <submittedName>
        <fullName evidence="1">Uncharacterized protein</fullName>
    </submittedName>
</protein>
<comment type="caution">
    <text evidence="1">The sequence shown here is derived from an EMBL/GenBank/DDBJ whole genome shotgun (WGS) entry which is preliminary data.</text>
</comment>